<dbReference type="Proteomes" id="UP001082899">
    <property type="component" value="Unassembled WGS sequence"/>
</dbReference>
<feature type="region of interest" description="Disordered" evidence="1">
    <location>
        <begin position="1"/>
        <end position="23"/>
    </location>
</feature>
<dbReference type="RefSeq" id="WP_267849920.1">
    <property type="nucleotide sequence ID" value="NZ_JAPMXC010000020.1"/>
</dbReference>
<evidence type="ECO:0000313" key="4">
    <source>
        <dbReference type="Proteomes" id="UP001082899"/>
    </source>
</evidence>
<accession>A0ABT3ZTQ9</accession>
<comment type="caution">
    <text evidence="3">The sequence shown here is derived from an EMBL/GenBank/DDBJ whole genome shotgun (WGS) entry which is preliminary data.</text>
</comment>
<dbReference type="EMBL" id="JAPMXC010000020">
    <property type="protein sequence ID" value="MCY0389959.1"/>
    <property type="molecule type" value="Genomic_DNA"/>
</dbReference>
<sequence>MTSTNETNTNNNEPRGSSHPEAHLPADLEGQLAHFTGTESVYGLGPLFRNAVYTDGVNFLIEKAACAWLVTDAMAWVVQKGPGKNYDDGFMTVELHPKEEGAADLVITDGNGTTLYTQHYTAHTFPLTNGIKMYAVWGEFSRGPAWMLMLTSEY</sequence>
<dbReference type="Pfam" id="PF21781">
    <property type="entry name" value="DUF6876"/>
    <property type="match status" value="1"/>
</dbReference>
<reference evidence="3" key="1">
    <citation type="submission" date="2022-11" db="EMBL/GenBank/DDBJ databases">
        <title>Robbsia betulipollinis sp. nov., isolated from pollen of birch (Betula pendula).</title>
        <authorList>
            <person name="Shi H."/>
            <person name="Ambika Manirajan B."/>
            <person name="Ratering S."/>
            <person name="Geissler-Plaum R."/>
            <person name="Schnell S."/>
        </authorList>
    </citation>
    <scope>NUCLEOTIDE SEQUENCE</scope>
    <source>
        <strain evidence="3">Bb-Pol-6</strain>
    </source>
</reference>
<feature type="compositionally biased region" description="Low complexity" evidence="1">
    <location>
        <begin position="1"/>
        <end position="13"/>
    </location>
</feature>
<protein>
    <recommendedName>
        <fullName evidence="2">DUF6876 domain-containing protein</fullName>
    </recommendedName>
</protein>
<dbReference type="InterPro" id="IPR049241">
    <property type="entry name" value="DUF6876"/>
</dbReference>
<feature type="domain" description="DUF6876" evidence="2">
    <location>
        <begin position="28"/>
        <end position="154"/>
    </location>
</feature>
<proteinExistence type="predicted"/>
<name>A0ABT3ZTQ9_9BURK</name>
<keyword evidence="4" id="KW-1185">Reference proteome</keyword>
<evidence type="ECO:0000313" key="3">
    <source>
        <dbReference type="EMBL" id="MCY0389959.1"/>
    </source>
</evidence>
<evidence type="ECO:0000256" key="1">
    <source>
        <dbReference type="SAM" id="MobiDB-lite"/>
    </source>
</evidence>
<evidence type="ECO:0000259" key="2">
    <source>
        <dbReference type="Pfam" id="PF21781"/>
    </source>
</evidence>
<gene>
    <name evidence="3" type="ORF">OVY01_22740</name>
</gene>
<organism evidence="3 4">
    <name type="scientific">Robbsia betulipollinis</name>
    <dbReference type="NCBI Taxonomy" id="2981849"/>
    <lineage>
        <taxon>Bacteria</taxon>
        <taxon>Pseudomonadati</taxon>
        <taxon>Pseudomonadota</taxon>
        <taxon>Betaproteobacteria</taxon>
        <taxon>Burkholderiales</taxon>
        <taxon>Burkholderiaceae</taxon>
        <taxon>Robbsia</taxon>
    </lineage>
</organism>